<evidence type="ECO:0000256" key="9">
    <source>
        <dbReference type="ARBA" id="ARBA00023136"/>
    </source>
</evidence>
<dbReference type="Pfam" id="PF04597">
    <property type="entry name" value="Ribophorin_I"/>
    <property type="match status" value="1"/>
</dbReference>
<feature type="transmembrane region" description="Helical" evidence="10">
    <location>
        <begin position="429"/>
        <end position="448"/>
    </location>
</feature>
<reference evidence="11 12" key="1">
    <citation type="submission" date="2019-07" db="EMBL/GenBank/DDBJ databases">
        <title>Genomes of Cafeteria roenbergensis.</title>
        <authorList>
            <person name="Fischer M.G."/>
            <person name="Hackl T."/>
            <person name="Roman M."/>
        </authorList>
    </citation>
    <scope>NUCLEOTIDE SEQUENCE [LARGE SCALE GENOMIC DNA]</scope>
    <source>
        <strain evidence="11 12">BVI</strain>
    </source>
</reference>
<dbReference type="PANTHER" id="PTHR21049:SF0">
    <property type="entry name" value="DOLICHYL-DIPHOSPHOOLIGOSACCHARIDE--PROTEIN GLYCOSYLTRANSFERASE SUBUNIT 1"/>
    <property type="match status" value="1"/>
</dbReference>
<feature type="chain" id="PRO_5023027749" description="Dolichyl-diphosphooligosaccharide--protein glycosyltransferase subunit 1" evidence="10">
    <location>
        <begin position="17"/>
        <end position="456"/>
    </location>
</feature>
<evidence type="ECO:0000313" key="11">
    <source>
        <dbReference type="EMBL" id="KAA0152203.1"/>
    </source>
</evidence>
<evidence type="ECO:0000256" key="2">
    <source>
        <dbReference type="ARBA" id="ARBA00004115"/>
    </source>
</evidence>
<keyword evidence="7 10" id="KW-0256">Endoplasmic reticulum</keyword>
<comment type="pathway">
    <text evidence="3 10">Protein modification; protein glycosylation.</text>
</comment>
<protein>
    <recommendedName>
        <fullName evidence="10">Dolichyl-diphosphooligosaccharide--protein glycosyltransferase subunit 1</fullName>
    </recommendedName>
</protein>
<dbReference type="AlphaFoldDB" id="A0A5A8CGM4"/>
<gene>
    <name evidence="11" type="ORF">FNF29_04069</name>
</gene>
<evidence type="ECO:0000256" key="4">
    <source>
        <dbReference type="ARBA" id="ARBA00008905"/>
    </source>
</evidence>
<evidence type="ECO:0000256" key="6">
    <source>
        <dbReference type="ARBA" id="ARBA00022729"/>
    </source>
</evidence>
<sequence>MTTALCLLGVAALASADYVNDRVHTTYSIASSVVQVHIEADVAAVGDGGAPYEFSLPAAWRRSVSPVIARDQTGAVLEVRRSEVETEALDSRATHSVLPRKGSPLTELQLAFSVNRALTAAGPCRRGAEHSELVFNGSVVLASSYETSEAEADVVLGEGARLVGTSAAAGVAVVAEAGGTRVRFGKILPGRACPDAIGLGVHLAVQWPLTTLEASELEVTVDHWGTIGMRESAVVRNDAAPEAAQARALAGEPGATVTSLAVGLPEGATSAVVLSDGQGLLPGGHLEGPGPGGRLVRVRPRFPLAPGWRAQLRLQYSVASGSQGALSHDMLTGEYVLRVPVAAPFTSAAVERRTVRVALPAGAAAIQASWSAEAGFGGGAEQGDEGFVEDGAWGRPVRVFRSGAVAPGAGGELVVRYSLSPLSLLREPLAWAAMVFLAHLAVSVGCRADMLRCSAR</sequence>
<evidence type="ECO:0000256" key="7">
    <source>
        <dbReference type="ARBA" id="ARBA00022824"/>
    </source>
</evidence>
<keyword evidence="12" id="KW-1185">Reference proteome</keyword>
<dbReference type="UniPathway" id="UPA00378"/>
<evidence type="ECO:0000256" key="10">
    <source>
        <dbReference type="RuleBase" id="RU361143"/>
    </source>
</evidence>
<dbReference type="InterPro" id="IPR007676">
    <property type="entry name" value="Ribophorin_I"/>
</dbReference>
<comment type="function">
    <text evidence="1 10">Subunit of the oligosaccharyl transferase (OST) complex that catalyzes the initial transfer of a defined glycan (Glc(3)Man(9)GlcNAc(2) in eukaryotes) from the lipid carrier dolichol-pyrophosphate to an asparagine residue within an Asn-X-Ser/Thr consensus motif in nascent polypeptide chains, the first step in protein N-glycosylation. N-glycosylation occurs cotranslationally and the complex associates with the Sec61 complex at the channel-forming translocon complex that mediates protein translocation across the endoplasmic reticulum (ER). All subunits are required for a maximal enzyme activity.</text>
</comment>
<evidence type="ECO:0000256" key="3">
    <source>
        <dbReference type="ARBA" id="ARBA00004922"/>
    </source>
</evidence>
<keyword evidence="8 10" id="KW-1133">Transmembrane helix</keyword>
<dbReference type="GO" id="GO:0008250">
    <property type="term" value="C:oligosaccharyltransferase complex"/>
    <property type="evidence" value="ECO:0007669"/>
    <property type="project" value="UniProtKB-UniRule"/>
</dbReference>
<comment type="similarity">
    <text evidence="4 10">Belongs to the OST1 family.</text>
</comment>
<evidence type="ECO:0000313" key="12">
    <source>
        <dbReference type="Proteomes" id="UP000323011"/>
    </source>
</evidence>
<organism evidence="11 12">
    <name type="scientific">Cafeteria roenbergensis</name>
    <name type="common">Marine flagellate</name>
    <dbReference type="NCBI Taxonomy" id="33653"/>
    <lineage>
        <taxon>Eukaryota</taxon>
        <taxon>Sar</taxon>
        <taxon>Stramenopiles</taxon>
        <taxon>Bigyra</taxon>
        <taxon>Opalozoa</taxon>
        <taxon>Bicosoecida</taxon>
        <taxon>Cafeteriaceae</taxon>
        <taxon>Cafeteria</taxon>
    </lineage>
</organism>
<name>A0A5A8CGM4_CAFRO</name>
<dbReference type="EMBL" id="VLTN01000022">
    <property type="protein sequence ID" value="KAA0152203.1"/>
    <property type="molecule type" value="Genomic_DNA"/>
</dbReference>
<keyword evidence="6 10" id="KW-0732">Signal</keyword>
<keyword evidence="9 10" id="KW-0472">Membrane</keyword>
<dbReference type="Proteomes" id="UP000323011">
    <property type="component" value="Unassembled WGS sequence"/>
</dbReference>
<comment type="caution">
    <text evidence="11">The sequence shown here is derived from an EMBL/GenBank/DDBJ whole genome shotgun (WGS) entry which is preliminary data.</text>
</comment>
<proteinExistence type="inferred from homology"/>
<evidence type="ECO:0000256" key="8">
    <source>
        <dbReference type="ARBA" id="ARBA00022989"/>
    </source>
</evidence>
<evidence type="ECO:0000256" key="1">
    <source>
        <dbReference type="ARBA" id="ARBA00002791"/>
    </source>
</evidence>
<evidence type="ECO:0000256" key="5">
    <source>
        <dbReference type="ARBA" id="ARBA00022692"/>
    </source>
</evidence>
<dbReference type="PANTHER" id="PTHR21049">
    <property type="entry name" value="RIBOPHORIN I"/>
    <property type="match status" value="1"/>
</dbReference>
<dbReference type="GO" id="GO:0018279">
    <property type="term" value="P:protein N-linked glycosylation via asparagine"/>
    <property type="evidence" value="ECO:0007669"/>
    <property type="project" value="TreeGrafter"/>
</dbReference>
<accession>A0A5A8CGM4</accession>
<comment type="subcellular location">
    <subcellularLocation>
        <location evidence="2 10">Endoplasmic reticulum membrane</location>
        <topology evidence="2 10">Single-pass type I membrane protein</topology>
    </subcellularLocation>
</comment>
<comment type="subunit">
    <text evidence="10">Component of the oligosaccharyltransferase (OST) complex.</text>
</comment>
<keyword evidence="5 10" id="KW-0812">Transmembrane</keyword>
<feature type="signal peptide" evidence="10">
    <location>
        <begin position="1"/>
        <end position="16"/>
    </location>
</feature>